<evidence type="ECO:0000256" key="5">
    <source>
        <dbReference type="ARBA" id="ARBA00023136"/>
    </source>
</evidence>
<gene>
    <name evidence="9" type="ORF">ACBT_1912</name>
</gene>
<keyword evidence="4 7" id="KW-1133">Transmembrane helix</keyword>
<dbReference type="OrthoDB" id="5359644at2"/>
<dbReference type="GO" id="GO:0015031">
    <property type="term" value="P:protein transport"/>
    <property type="evidence" value="ECO:0007669"/>
    <property type="project" value="UniProtKB-KW"/>
</dbReference>
<keyword evidence="6" id="KW-0813">Transport</keyword>
<evidence type="ECO:0000256" key="7">
    <source>
        <dbReference type="SAM" id="Phobius"/>
    </source>
</evidence>
<comment type="subcellular location">
    <subcellularLocation>
        <location evidence="1">Cell inner membrane</location>
        <topology evidence="1">Multi-pass membrane protein</topology>
    </subcellularLocation>
    <subcellularLocation>
        <location evidence="6">Membrane</location>
        <topology evidence="6">Multi-pass membrane protein</topology>
    </subcellularLocation>
</comment>
<dbReference type="Proteomes" id="UP000509513">
    <property type="component" value="Chromosome"/>
</dbReference>
<evidence type="ECO:0000256" key="6">
    <source>
        <dbReference type="RuleBase" id="RU004057"/>
    </source>
</evidence>
<dbReference type="RefSeq" id="WP_024774638.1">
    <property type="nucleotide sequence ID" value="NZ_CP054051.1"/>
</dbReference>
<protein>
    <submittedName>
        <fullName evidence="9">Putative membrane protein</fullName>
    </submittedName>
</protein>
<feature type="transmembrane region" description="Helical" evidence="7">
    <location>
        <begin position="169"/>
        <end position="193"/>
    </location>
</feature>
<sequence length="401" mass="45737">MTLNADLKISQNLQSNCNTNSKFVTLLTVPVLLYLLVILCFIGVFPLKFEIHSIILIGFILLIYLFFVKHNAFYVACKFKTLYHDVDVNLKEYANKNQLTIGDTTKANGDVDDFLQDYTSNLRNSNFSSIASGIFPTLGILGTFISIAISMPDFSSGATNALESEITKLLGGVGTAFYVSIYGIFLSIWWTFFEKFGMSKFQQLSYKIKEDTKSLFWTKLDIESIHLKSNLDNFTKMREIFSELTSSNILESINSSIEKRFQNLENLLEKEILLTSKIDSNIENNERLVVALNSVSNSISNIISNFEKQKDRYTYVTEELNLNIIKLNTHMSNLSSENLKAIYSNIIKSIETMKADMEKIEWKFTQGLESYDNKIKNSLELIDAETSKIILDLTEFKELSK</sequence>
<comment type="similarity">
    <text evidence="6">Belongs to the exbB/tolQ family.</text>
</comment>
<keyword evidence="6" id="KW-0653">Protein transport</keyword>
<keyword evidence="2" id="KW-1003">Cell membrane</keyword>
<feature type="transmembrane region" description="Helical" evidence="7">
    <location>
        <begin position="23"/>
        <end position="45"/>
    </location>
</feature>
<dbReference type="EMBL" id="CP054051">
    <property type="protein sequence ID" value="QKJ27807.1"/>
    <property type="molecule type" value="Genomic_DNA"/>
</dbReference>
<evidence type="ECO:0000256" key="4">
    <source>
        <dbReference type="ARBA" id="ARBA00022989"/>
    </source>
</evidence>
<evidence type="ECO:0000256" key="2">
    <source>
        <dbReference type="ARBA" id="ARBA00022475"/>
    </source>
</evidence>
<dbReference type="AlphaFoldDB" id="A0A7L5JRG2"/>
<evidence type="ECO:0000259" key="8">
    <source>
        <dbReference type="Pfam" id="PF01618"/>
    </source>
</evidence>
<keyword evidence="3 7" id="KW-0812">Transmembrane</keyword>
<dbReference type="GO" id="GO:0005886">
    <property type="term" value="C:plasma membrane"/>
    <property type="evidence" value="ECO:0007669"/>
    <property type="project" value="UniProtKB-SubCell"/>
</dbReference>
<dbReference type="Pfam" id="PF01618">
    <property type="entry name" value="MotA_ExbB"/>
    <property type="match status" value="1"/>
</dbReference>
<accession>A0A7L5JRG2</accession>
<evidence type="ECO:0000313" key="9">
    <source>
        <dbReference type="EMBL" id="QKJ27807.1"/>
    </source>
</evidence>
<evidence type="ECO:0000256" key="3">
    <source>
        <dbReference type="ARBA" id="ARBA00022692"/>
    </source>
</evidence>
<dbReference type="InterPro" id="IPR002898">
    <property type="entry name" value="MotA_ExbB_proton_chnl"/>
</dbReference>
<proteinExistence type="inferred from homology"/>
<feature type="domain" description="MotA/TolQ/ExbB proton channel" evidence="8">
    <location>
        <begin position="123"/>
        <end position="208"/>
    </location>
</feature>
<feature type="transmembrane region" description="Helical" evidence="7">
    <location>
        <begin position="130"/>
        <end position="149"/>
    </location>
</feature>
<feature type="transmembrane region" description="Helical" evidence="7">
    <location>
        <begin position="51"/>
        <end position="68"/>
    </location>
</feature>
<reference evidence="9 10" key="1">
    <citation type="submission" date="2020-05" db="EMBL/GenBank/DDBJ databases">
        <title>Complete genome sequencing of Campylobacter and Arcobacter type strains.</title>
        <authorList>
            <person name="Miller W.G."/>
            <person name="Yee E."/>
        </authorList>
    </citation>
    <scope>NUCLEOTIDE SEQUENCE [LARGE SCALE GENOMIC DNA]</scope>
    <source>
        <strain evidence="9 10">LMG 21996</strain>
    </source>
</reference>
<keyword evidence="5 7" id="KW-0472">Membrane</keyword>
<organism evidence="9 10">
    <name type="scientific">Aliarcobacter cibarius</name>
    <dbReference type="NCBI Taxonomy" id="255507"/>
    <lineage>
        <taxon>Bacteria</taxon>
        <taxon>Pseudomonadati</taxon>
        <taxon>Campylobacterota</taxon>
        <taxon>Epsilonproteobacteria</taxon>
        <taxon>Campylobacterales</taxon>
        <taxon>Arcobacteraceae</taxon>
        <taxon>Aliarcobacter</taxon>
    </lineage>
</organism>
<evidence type="ECO:0000313" key="10">
    <source>
        <dbReference type="Proteomes" id="UP000509513"/>
    </source>
</evidence>
<evidence type="ECO:0000256" key="1">
    <source>
        <dbReference type="ARBA" id="ARBA00004429"/>
    </source>
</evidence>
<dbReference type="KEGG" id="acib:ACBT_1912"/>
<name>A0A7L5JRG2_9BACT</name>